<evidence type="ECO:0000259" key="2">
    <source>
        <dbReference type="Pfam" id="PF04235"/>
    </source>
</evidence>
<feature type="transmembrane region" description="Helical" evidence="1">
    <location>
        <begin position="99"/>
        <end position="117"/>
    </location>
</feature>
<feature type="transmembrane region" description="Helical" evidence="1">
    <location>
        <begin position="329"/>
        <end position="351"/>
    </location>
</feature>
<dbReference type="AlphaFoldDB" id="A0A1I5SW81"/>
<dbReference type="InterPro" id="IPR052529">
    <property type="entry name" value="Bact_Transport_Assoc"/>
</dbReference>
<feature type="transmembrane region" description="Helical" evidence="1">
    <location>
        <begin position="211"/>
        <end position="233"/>
    </location>
</feature>
<feature type="transmembrane region" description="Helical" evidence="1">
    <location>
        <begin position="123"/>
        <end position="138"/>
    </location>
</feature>
<dbReference type="Proteomes" id="UP000198892">
    <property type="component" value="Unassembled WGS sequence"/>
</dbReference>
<feature type="transmembrane region" description="Helical" evidence="1">
    <location>
        <begin position="145"/>
        <end position="165"/>
    </location>
</feature>
<dbReference type="RefSeq" id="WP_093337078.1">
    <property type="nucleotide sequence ID" value="NZ_FOXD01000009.1"/>
</dbReference>
<feature type="transmembrane region" description="Helical" evidence="1">
    <location>
        <begin position="287"/>
        <end position="308"/>
    </location>
</feature>
<dbReference type="PANTHER" id="PTHR30590:SF2">
    <property type="entry name" value="INNER MEMBRANE PROTEIN"/>
    <property type="match status" value="1"/>
</dbReference>
<reference evidence="4" key="1">
    <citation type="submission" date="2016-10" db="EMBL/GenBank/DDBJ databases">
        <authorList>
            <person name="Varghese N."/>
            <person name="Submissions S."/>
        </authorList>
    </citation>
    <scope>NUCLEOTIDE SEQUENCE [LARGE SCALE GENOMIC DNA]</scope>
    <source>
        <strain evidence="4">S7</strain>
    </source>
</reference>
<organism evidence="3 4">
    <name type="scientific">Salibacterium halotolerans</name>
    <dbReference type="NCBI Taxonomy" id="1884432"/>
    <lineage>
        <taxon>Bacteria</taxon>
        <taxon>Bacillati</taxon>
        <taxon>Bacillota</taxon>
        <taxon>Bacilli</taxon>
        <taxon>Bacillales</taxon>
        <taxon>Bacillaceae</taxon>
    </lineage>
</organism>
<dbReference type="InterPro" id="IPR007349">
    <property type="entry name" value="DUF418"/>
</dbReference>
<keyword evidence="1" id="KW-0472">Membrane</keyword>
<feature type="transmembrane region" description="Helical" evidence="1">
    <location>
        <begin position="254"/>
        <end position="275"/>
    </location>
</feature>
<name>A0A1I5SW81_9BACI</name>
<keyword evidence="1" id="KW-1133">Transmembrane helix</keyword>
<dbReference type="Pfam" id="PF04235">
    <property type="entry name" value="DUF418"/>
    <property type="match status" value="1"/>
</dbReference>
<feature type="transmembrane region" description="Helical" evidence="1">
    <location>
        <begin position="357"/>
        <end position="378"/>
    </location>
</feature>
<accession>A0A1I5SW81</accession>
<evidence type="ECO:0000313" key="3">
    <source>
        <dbReference type="EMBL" id="SFP74999.1"/>
    </source>
</evidence>
<evidence type="ECO:0000313" key="4">
    <source>
        <dbReference type="Proteomes" id="UP000198892"/>
    </source>
</evidence>
<protein>
    <recommendedName>
        <fullName evidence="2">DUF418 domain-containing protein</fullName>
    </recommendedName>
</protein>
<dbReference type="PANTHER" id="PTHR30590">
    <property type="entry name" value="INNER MEMBRANE PROTEIN"/>
    <property type="match status" value="1"/>
</dbReference>
<dbReference type="STRING" id="1884432.SAMN05518683_109120"/>
<keyword evidence="1" id="KW-0812">Transmembrane</keyword>
<feature type="domain" description="DUF418" evidence="2">
    <location>
        <begin position="234"/>
        <end position="396"/>
    </location>
</feature>
<dbReference type="EMBL" id="FOXD01000009">
    <property type="protein sequence ID" value="SFP74999.1"/>
    <property type="molecule type" value="Genomic_DNA"/>
</dbReference>
<dbReference type="OrthoDB" id="9807744at2"/>
<evidence type="ECO:0000256" key="1">
    <source>
        <dbReference type="SAM" id="Phobius"/>
    </source>
</evidence>
<sequence length="399" mass="44637">MNTAKKQNRIVSLDMLRGFALLGILTANMAVFKSPAFQLQSIPGVSPSFPSDMLDKGVTFMIDWLVIGKFYPLFSFLFGIGFFLFYETLKEKEMNAERLYKRRLAFLMAAGLVHLVFLWSGDILHTYAAAGLLLLPFIHRRSRTVLTWAVLLLVTTSLFTSFLTISGNFYAASGSGYTEQALAGAAKAEDVYSSGSYSDILRYRLDEEIPLVLSNLVLNVPQILGLFLIGLYVGKKGHVQRADKHLKGWKKTMIFMLSAGGLLSFLYAALLHGLLPLPLWLADGAAQGINMIAGPLLMLGYTSFFVIITQKRRFSTFLQPIAAAGRMALTNYLLQTVICLLLFYGFGLQLFGTMGAASGFLITLVIFSTQTAFSYLWLTYYSHGPMEKLWRLWIYRPFR</sequence>
<keyword evidence="4" id="KW-1185">Reference proteome</keyword>
<proteinExistence type="predicted"/>
<feature type="transmembrane region" description="Helical" evidence="1">
    <location>
        <begin position="62"/>
        <end position="87"/>
    </location>
</feature>
<gene>
    <name evidence="3" type="ORF">SAMN05518683_109120</name>
</gene>